<organism evidence="1">
    <name type="scientific">marine sediment metagenome</name>
    <dbReference type="NCBI Taxonomy" id="412755"/>
    <lineage>
        <taxon>unclassified sequences</taxon>
        <taxon>metagenomes</taxon>
        <taxon>ecological metagenomes</taxon>
    </lineage>
</organism>
<comment type="caution">
    <text evidence="1">The sequence shown here is derived from an EMBL/GenBank/DDBJ whole genome shotgun (WGS) entry which is preliminary data.</text>
</comment>
<sequence>MARFPQKEAERAYKADVIQMLPIFIAIGIEKIFGNLNPDTSRISNLPNLNSLQDFKDKEEI</sequence>
<dbReference type="EMBL" id="BARU01028133">
    <property type="protein sequence ID" value="GAH67110.1"/>
    <property type="molecule type" value="Genomic_DNA"/>
</dbReference>
<dbReference type="AlphaFoldDB" id="X1ICX3"/>
<protein>
    <submittedName>
        <fullName evidence="1">Uncharacterized protein</fullName>
    </submittedName>
</protein>
<accession>X1ICX3</accession>
<proteinExistence type="predicted"/>
<name>X1ICX3_9ZZZZ</name>
<reference evidence="1" key="1">
    <citation type="journal article" date="2014" name="Front. Microbiol.">
        <title>High frequency of phylogenetically diverse reductive dehalogenase-homologous genes in deep subseafloor sedimentary metagenomes.</title>
        <authorList>
            <person name="Kawai M."/>
            <person name="Futagami T."/>
            <person name="Toyoda A."/>
            <person name="Takaki Y."/>
            <person name="Nishi S."/>
            <person name="Hori S."/>
            <person name="Arai W."/>
            <person name="Tsubouchi T."/>
            <person name="Morono Y."/>
            <person name="Uchiyama I."/>
            <person name="Ito T."/>
            <person name="Fujiyama A."/>
            <person name="Inagaki F."/>
            <person name="Takami H."/>
        </authorList>
    </citation>
    <scope>NUCLEOTIDE SEQUENCE</scope>
    <source>
        <strain evidence="1">Expedition CK06-06</strain>
    </source>
</reference>
<gene>
    <name evidence="1" type="ORF">S03H2_44948</name>
</gene>
<evidence type="ECO:0000313" key="1">
    <source>
        <dbReference type="EMBL" id="GAH67110.1"/>
    </source>
</evidence>